<accession>A0A8J7C204</accession>
<dbReference type="NCBIfam" id="TIGR04282">
    <property type="entry name" value="glyco_like_cofC"/>
    <property type="match status" value="1"/>
</dbReference>
<dbReference type="Gene3D" id="3.90.550.10">
    <property type="entry name" value="Spore Coat Polysaccharide Biosynthesis Protein SpsA, Chain A"/>
    <property type="match status" value="1"/>
</dbReference>
<gene>
    <name evidence="1" type="ORF">IFK94_00455</name>
</gene>
<sequence>MRRLIFFAKRAEAGKVKTRLTPPLTAEQAVGLYRGFVADGLEFVRQFENDHCQVECCTDAPWEPPSGLGIRMTLQCPGDLGARMLDAFRRADGEGADVTVILGADAPTLPHALVDQAFNLLEDGVEAVVTPAEDGGYVLIGACRPLPGLFRDVPWGGEGVLAATRGAAIEYGIRLEETDPWYDIDQAGDLVRLGEELATPRGRIRAPRTWAALETIWTP</sequence>
<name>A0A8J7C204_9BACT</name>
<organism evidence="1 2">
    <name type="scientific">Candidatus Polarisedimenticola svalbardensis</name>
    <dbReference type="NCBI Taxonomy" id="2886004"/>
    <lineage>
        <taxon>Bacteria</taxon>
        <taxon>Pseudomonadati</taxon>
        <taxon>Acidobacteriota</taxon>
        <taxon>Candidatus Polarisedimenticolia</taxon>
        <taxon>Candidatus Polarisedimenticolales</taxon>
        <taxon>Candidatus Polarisedimenticolaceae</taxon>
        <taxon>Candidatus Polarisedimenticola</taxon>
    </lineage>
</organism>
<dbReference type="PANTHER" id="PTHR36529">
    <property type="entry name" value="SLL1095 PROTEIN"/>
    <property type="match status" value="1"/>
</dbReference>
<dbReference type="EMBL" id="JACXWD010000001">
    <property type="protein sequence ID" value="MBD3866571.1"/>
    <property type="molecule type" value="Genomic_DNA"/>
</dbReference>
<dbReference type="AlphaFoldDB" id="A0A8J7C204"/>
<dbReference type="InterPro" id="IPR018641">
    <property type="entry name" value="Trfase_1_rSAM/seldom-assoc"/>
</dbReference>
<reference evidence="1 2" key="1">
    <citation type="submission" date="2020-08" db="EMBL/GenBank/DDBJ databases">
        <title>Acidobacteriota in marine sediments use diverse sulfur dissimilation pathways.</title>
        <authorList>
            <person name="Wasmund K."/>
        </authorList>
    </citation>
    <scope>NUCLEOTIDE SEQUENCE [LARGE SCALE GENOMIC DNA]</scope>
    <source>
        <strain evidence="1">MAG AM4</strain>
    </source>
</reference>
<protein>
    <submittedName>
        <fullName evidence="1">TIGR04282 family arsenosugar biosynthesis glycosyltransferase</fullName>
    </submittedName>
</protein>
<dbReference type="Pfam" id="PF09837">
    <property type="entry name" value="DUF2064"/>
    <property type="match status" value="1"/>
</dbReference>
<dbReference type="Proteomes" id="UP000648239">
    <property type="component" value="Unassembled WGS sequence"/>
</dbReference>
<dbReference type="InterPro" id="IPR029044">
    <property type="entry name" value="Nucleotide-diphossugar_trans"/>
</dbReference>
<evidence type="ECO:0000313" key="1">
    <source>
        <dbReference type="EMBL" id="MBD3866571.1"/>
    </source>
</evidence>
<evidence type="ECO:0000313" key="2">
    <source>
        <dbReference type="Proteomes" id="UP000648239"/>
    </source>
</evidence>
<proteinExistence type="predicted"/>
<dbReference type="SUPFAM" id="SSF53448">
    <property type="entry name" value="Nucleotide-diphospho-sugar transferases"/>
    <property type="match status" value="1"/>
</dbReference>
<dbReference type="PANTHER" id="PTHR36529:SF1">
    <property type="entry name" value="GLYCOSYLTRANSFERASE"/>
    <property type="match status" value="1"/>
</dbReference>
<comment type="caution">
    <text evidence="1">The sequence shown here is derived from an EMBL/GenBank/DDBJ whole genome shotgun (WGS) entry which is preliminary data.</text>
</comment>